<dbReference type="Pfam" id="PF00753">
    <property type="entry name" value="Lactamase_B"/>
    <property type="match status" value="1"/>
</dbReference>
<dbReference type="InterPro" id="IPR017782">
    <property type="entry name" value="Hydroxyacylglutathione_Hdrlase"/>
</dbReference>
<dbReference type="CDD" id="cd07723">
    <property type="entry name" value="hydroxyacylglutathione_hydrolase_MBL-fold"/>
    <property type="match status" value="1"/>
</dbReference>
<feature type="binding site" evidence="7">
    <location>
        <position position="57"/>
    </location>
    <ligand>
        <name>Zn(2+)</name>
        <dbReference type="ChEBI" id="CHEBI:29105"/>
        <label>2</label>
    </ligand>
</feature>
<dbReference type="InterPro" id="IPR036866">
    <property type="entry name" value="RibonucZ/Hydroxyglut_hydro"/>
</dbReference>
<reference evidence="9" key="2">
    <citation type="submission" date="2016-01" db="EMBL/GenBank/DDBJ databases">
        <title>Six Aerococcus type strain genome sequencing and assembly using PacBio and Illumina Hiseq.</title>
        <authorList>
            <person name="Carkaci D."/>
            <person name="Dargis R."/>
            <person name="Nielsen X.C."/>
            <person name="Skovgaard O."/>
            <person name="Fuursted K."/>
            <person name="Christensen J.J."/>
        </authorList>
    </citation>
    <scope>NUCLEOTIDE SEQUENCE [LARGE SCALE GENOMIC DNA]</scope>
    <source>
        <strain evidence="9">CCUG42038B</strain>
    </source>
</reference>
<dbReference type="STRING" id="128944.AWM75_03455"/>
<dbReference type="GO" id="GO:0019243">
    <property type="term" value="P:methylglyoxal catabolic process to D-lactate via S-lactoyl-glutathione"/>
    <property type="evidence" value="ECO:0007669"/>
    <property type="project" value="UniProtKB-UniRule"/>
</dbReference>
<name>A0A120IAU0_9LACT</name>
<dbReference type="UniPathway" id="UPA00619">
    <property type="reaction ID" value="UER00676"/>
</dbReference>
<dbReference type="InterPro" id="IPR001279">
    <property type="entry name" value="Metallo-B-lactamas"/>
</dbReference>
<comment type="similarity">
    <text evidence="3 7">Belongs to the metallo-beta-lactamase superfamily. Glyoxalase II family.</text>
</comment>
<feature type="binding site" evidence="7">
    <location>
        <position position="126"/>
    </location>
    <ligand>
        <name>Zn(2+)</name>
        <dbReference type="ChEBI" id="CHEBI:29105"/>
        <label>1</label>
    </ligand>
</feature>
<keyword evidence="4 7" id="KW-0479">Metal-binding</keyword>
<evidence type="ECO:0000256" key="5">
    <source>
        <dbReference type="ARBA" id="ARBA00022801"/>
    </source>
</evidence>
<keyword evidence="9" id="KW-1185">Reference proteome</keyword>
<feature type="binding site" evidence="7">
    <location>
        <position position="53"/>
    </location>
    <ligand>
        <name>Zn(2+)</name>
        <dbReference type="ChEBI" id="CHEBI:29105"/>
        <label>1</label>
    </ligand>
</feature>
<dbReference type="Gene3D" id="3.60.15.10">
    <property type="entry name" value="Ribonuclease Z/Hydroxyacylglutathione hydrolase-like"/>
    <property type="match status" value="1"/>
</dbReference>
<proteinExistence type="inferred from homology"/>
<dbReference type="GO" id="GO:0046872">
    <property type="term" value="F:metal ion binding"/>
    <property type="evidence" value="ECO:0007669"/>
    <property type="project" value="UniProtKB-KW"/>
</dbReference>
<dbReference type="EC" id="3.1.2.6" evidence="7"/>
<evidence type="ECO:0000256" key="7">
    <source>
        <dbReference type="HAMAP-Rule" id="MF_01374"/>
    </source>
</evidence>
<dbReference type="SMART" id="SM00849">
    <property type="entry name" value="Lactamase_B"/>
    <property type="match status" value="1"/>
</dbReference>
<comment type="cofactor">
    <cofactor evidence="7">
        <name>Zn(2+)</name>
        <dbReference type="ChEBI" id="CHEBI:29105"/>
    </cofactor>
    <text evidence="7">Binds 2 Zn(2+) ions per subunit.</text>
</comment>
<dbReference type="InterPro" id="IPR050110">
    <property type="entry name" value="Glyoxalase_II_hydrolase"/>
</dbReference>
<dbReference type="PANTHER" id="PTHR43705:SF1">
    <property type="entry name" value="HYDROXYACYLGLUTATHIONE HYDROLASE GLOB"/>
    <property type="match status" value="1"/>
</dbReference>
<feature type="binding site" evidence="7">
    <location>
        <position position="58"/>
    </location>
    <ligand>
        <name>Zn(2+)</name>
        <dbReference type="ChEBI" id="CHEBI:29105"/>
        <label>2</label>
    </ligand>
</feature>
<keyword evidence="5 7" id="KW-0378">Hydrolase</keyword>
<dbReference type="SUPFAM" id="SSF56281">
    <property type="entry name" value="Metallo-hydrolase/oxidoreductase"/>
    <property type="match status" value="1"/>
</dbReference>
<evidence type="ECO:0000256" key="2">
    <source>
        <dbReference type="ARBA" id="ARBA00004963"/>
    </source>
</evidence>
<protein>
    <recommendedName>
        <fullName evidence="7">Hydroxyacylglutathione hydrolase</fullName>
        <ecNumber evidence="7">3.1.2.6</ecNumber>
    </recommendedName>
    <alternativeName>
        <fullName evidence="7">Glyoxalase II</fullName>
        <shortName evidence="7">Glx II</shortName>
    </alternativeName>
</protein>
<feature type="binding site" evidence="7">
    <location>
        <position position="126"/>
    </location>
    <ligand>
        <name>Zn(2+)</name>
        <dbReference type="ChEBI" id="CHEBI:29105"/>
        <label>2</label>
    </ligand>
</feature>
<dbReference type="HAMAP" id="MF_01374">
    <property type="entry name" value="Glyoxalase_2"/>
    <property type="match status" value="1"/>
</dbReference>
<dbReference type="Pfam" id="PF16123">
    <property type="entry name" value="HAGH_C"/>
    <property type="match status" value="1"/>
</dbReference>
<comment type="subunit">
    <text evidence="7">Monomer.</text>
</comment>
<feature type="binding site" evidence="7">
    <location>
        <position position="109"/>
    </location>
    <ligand>
        <name>Zn(2+)</name>
        <dbReference type="ChEBI" id="CHEBI:29105"/>
        <label>1</label>
    </ligand>
</feature>
<reference evidence="8 9" key="1">
    <citation type="journal article" date="2016" name="Genome Announc.">
        <title>Complete Genome Sequences of Aerococcus christensenii CCUG 28831T, Aerococcus sanguinicola CCUG 43001T, Aerococcus urinae CCUG 36881T, Aerococcus urinaeequi CCUG 28094T, Aerococcus urinaehominis CCUG 42038 BT, and Aerococcus viridans CCUG 4311T.</title>
        <authorList>
            <person name="Carkaci D."/>
            <person name="Dargis R."/>
            <person name="Nielsen X.C."/>
            <person name="Skovgaard O."/>
            <person name="Fuursted K."/>
            <person name="Christensen J.J."/>
        </authorList>
    </citation>
    <scope>NUCLEOTIDE SEQUENCE [LARGE SCALE GENOMIC DNA]</scope>
    <source>
        <strain evidence="8 9">CCUG42038B</strain>
    </source>
</reference>
<evidence type="ECO:0000256" key="3">
    <source>
        <dbReference type="ARBA" id="ARBA00006759"/>
    </source>
</evidence>
<evidence type="ECO:0000313" key="8">
    <source>
        <dbReference type="EMBL" id="AMB99115.1"/>
    </source>
</evidence>
<organism evidence="8 9">
    <name type="scientific">Aerococcus urinaehominis</name>
    <dbReference type="NCBI Taxonomy" id="128944"/>
    <lineage>
        <taxon>Bacteria</taxon>
        <taxon>Bacillati</taxon>
        <taxon>Bacillota</taxon>
        <taxon>Bacilli</taxon>
        <taxon>Lactobacillales</taxon>
        <taxon>Aerococcaceae</taxon>
        <taxon>Aerococcus</taxon>
    </lineage>
</organism>
<dbReference type="RefSeq" id="WP_067978252.1">
    <property type="nucleotide sequence ID" value="NZ_CP014163.1"/>
</dbReference>
<feature type="binding site" evidence="7">
    <location>
        <position position="164"/>
    </location>
    <ligand>
        <name>Zn(2+)</name>
        <dbReference type="ChEBI" id="CHEBI:29105"/>
        <label>2</label>
    </ligand>
</feature>
<evidence type="ECO:0000256" key="4">
    <source>
        <dbReference type="ARBA" id="ARBA00022723"/>
    </source>
</evidence>
<dbReference type="PANTHER" id="PTHR43705">
    <property type="entry name" value="HYDROXYACYLGLUTATHIONE HYDROLASE"/>
    <property type="match status" value="1"/>
</dbReference>
<evidence type="ECO:0000256" key="6">
    <source>
        <dbReference type="ARBA" id="ARBA00022833"/>
    </source>
</evidence>
<dbReference type="KEGG" id="auh:AWM75_03455"/>
<gene>
    <name evidence="7" type="primary">gloB</name>
    <name evidence="8" type="ORF">AWM75_03455</name>
</gene>
<comment type="catalytic activity">
    <reaction evidence="1 7">
        <text>an S-(2-hydroxyacyl)glutathione + H2O = a 2-hydroxy carboxylate + glutathione + H(+)</text>
        <dbReference type="Rhea" id="RHEA:21864"/>
        <dbReference type="ChEBI" id="CHEBI:15377"/>
        <dbReference type="ChEBI" id="CHEBI:15378"/>
        <dbReference type="ChEBI" id="CHEBI:57925"/>
        <dbReference type="ChEBI" id="CHEBI:58896"/>
        <dbReference type="ChEBI" id="CHEBI:71261"/>
        <dbReference type="EC" id="3.1.2.6"/>
    </reaction>
</comment>
<dbReference type="GO" id="GO:0004416">
    <property type="term" value="F:hydroxyacylglutathione hydrolase activity"/>
    <property type="evidence" value="ECO:0007669"/>
    <property type="project" value="UniProtKB-UniRule"/>
</dbReference>
<evidence type="ECO:0000313" key="9">
    <source>
        <dbReference type="Proteomes" id="UP000062260"/>
    </source>
</evidence>
<dbReference type="OrthoDB" id="9802897at2"/>
<dbReference type="NCBIfam" id="TIGR03413">
    <property type="entry name" value="GSH_gloB"/>
    <property type="match status" value="1"/>
</dbReference>
<dbReference type="AlphaFoldDB" id="A0A120IAU0"/>
<comment type="pathway">
    <text evidence="2 7">Secondary metabolite metabolism; methylglyoxal degradation; (R)-lactate from methylglyoxal: step 2/2.</text>
</comment>
<feature type="binding site" evidence="7">
    <location>
        <position position="55"/>
    </location>
    <ligand>
        <name>Zn(2+)</name>
        <dbReference type="ChEBI" id="CHEBI:29105"/>
        <label>1</label>
    </ligand>
</feature>
<dbReference type="Proteomes" id="UP000062260">
    <property type="component" value="Chromosome"/>
</dbReference>
<sequence>MQIIPVKALADNYIWLIEQAKKVVIVDPGEGQPVLDFLADHPDFKPVAILLTHKHSDHVDGVEMLKANYPGLVVYGPGETSHLNNHTLAEGDHFELADLDFQVYLTAGHTEGHISYLHGDHLFCGDALFLAGCGRVFTGDYQSAYEGIQKLKKLPDKVKVYAGHEYSLTNLKFAKDVEPDNMAVAGKRAELEQKLSQDKPSLPSTIGEEHAYNPFFHAGSVDAFKSLRDKRDQY</sequence>
<comment type="function">
    <text evidence="7">Thiolesterase that catalyzes the hydrolysis of S-D-lactoyl-glutathione to form glutathione and D-lactic acid.</text>
</comment>
<dbReference type="EMBL" id="CP014163">
    <property type="protein sequence ID" value="AMB99115.1"/>
    <property type="molecule type" value="Genomic_DNA"/>
</dbReference>
<accession>A0A120IAU0</accession>
<evidence type="ECO:0000256" key="1">
    <source>
        <dbReference type="ARBA" id="ARBA00001623"/>
    </source>
</evidence>
<dbReference type="InterPro" id="IPR035680">
    <property type="entry name" value="Clx_II_MBL"/>
</dbReference>
<dbReference type="InterPro" id="IPR032282">
    <property type="entry name" value="HAGH_C"/>
</dbReference>
<keyword evidence="6 7" id="KW-0862">Zinc</keyword>